<proteinExistence type="inferred from homology"/>
<comment type="similarity">
    <text evidence="1">Belongs to the short-chain dehydrogenases/reductases (SDR) family.</text>
</comment>
<sequence>MRKVLITGVSTGLGAALAEALLRRGDAVYAIGQHENRAFANRPGYYFLPADLSDVEMIPENIKAFIDRHNFDLAILNAGILGDIREMDQFTLPEIREVMDLNVWANKQIIDTLDRHARPKQVVAVSSGAAVNGSKGWGPYSISKAALNMMIKVYAAEKPWTHYSAIAPGVVLTPMLEKILHREDEKEFPSIRRIKDGPILRPETAAERFLTACEAALRHPSGTFLDVRKMDL</sequence>
<keyword evidence="2" id="KW-0560">Oxidoreductase</keyword>
<dbReference type="HOGENOM" id="CLU_010194_2_11_7"/>
<evidence type="ECO:0000313" key="3">
    <source>
        <dbReference type="EMBL" id="ADV47198.1"/>
    </source>
</evidence>
<dbReference type="InterPro" id="IPR036291">
    <property type="entry name" value="NAD(P)-bd_dom_sf"/>
</dbReference>
<dbReference type="OrthoDB" id="9797538at2"/>
<dbReference type="PRINTS" id="PR00081">
    <property type="entry name" value="GDHRDH"/>
</dbReference>
<evidence type="ECO:0000256" key="2">
    <source>
        <dbReference type="ARBA" id="ARBA00023002"/>
    </source>
</evidence>
<dbReference type="eggNOG" id="COG1028">
    <property type="taxonomic scope" value="Bacteria"/>
</dbReference>
<dbReference type="InterPro" id="IPR002347">
    <property type="entry name" value="SDR_fam"/>
</dbReference>
<dbReference type="Gene3D" id="3.40.50.720">
    <property type="entry name" value="NAD(P)-binding Rossmann-like Domain"/>
    <property type="match status" value="1"/>
</dbReference>
<keyword evidence="4" id="KW-1185">Reference proteome</keyword>
<dbReference type="InterPro" id="IPR020904">
    <property type="entry name" value="Sc_DH/Rdtase_CS"/>
</dbReference>
<accession>E6X2J3</accession>
<protein>
    <submittedName>
        <fullName evidence="3">Short-chain dehydrogenase/reductase SDR</fullName>
    </submittedName>
</protein>
<reference evidence="3 4" key="1">
    <citation type="journal article" date="2011" name="Stand. Genomic Sci.">
        <title>Complete genome sequence of Nitratifractor salsuginis type strain (E9I37-1).</title>
        <authorList>
            <person name="Anderson I."/>
            <person name="Sikorski J."/>
            <person name="Zeytun A."/>
            <person name="Nolan M."/>
            <person name="Lapidus A."/>
            <person name="Lucas S."/>
            <person name="Hammon N."/>
            <person name="Deshpande S."/>
            <person name="Cheng J.F."/>
            <person name="Tapia R."/>
            <person name="Han C."/>
            <person name="Goodwin L."/>
            <person name="Pitluck S."/>
            <person name="Liolios K."/>
            <person name="Pagani I."/>
            <person name="Ivanova N."/>
            <person name="Huntemann M."/>
            <person name="Mavromatis K."/>
            <person name="Ovchinikova G."/>
            <person name="Pati A."/>
            <person name="Chen A."/>
            <person name="Palaniappan K."/>
            <person name="Land M."/>
            <person name="Hauser L."/>
            <person name="Brambilla E.M."/>
            <person name="Ngatchou-Djao O.D."/>
            <person name="Rohde M."/>
            <person name="Tindall B.J."/>
            <person name="Goker M."/>
            <person name="Detter J.C."/>
            <person name="Woyke T."/>
            <person name="Bristow J."/>
            <person name="Eisen J.A."/>
            <person name="Markowitz V."/>
            <person name="Hugenholtz P."/>
            <person name="Klenk H.P."/>
            <person name="Kyrpides N.C."/>
        </authorList>
    </citation>
    <scope>NUCLEOTIDE SEQUENCE [LARGE SCALE GENOMIC DNA]</scope>
    <source>
        <strain evidence="4">DSM 16511 / JCM 12458 / E9I37-1</strain>
    </source>
</reference>
<dbReference type="GO" id="GO:0005829">
    <property type="term" value="C:cytosol"/>
    <property type="evidence" value="ECO:0007669"/>
    <property type="project" value="TreeGrafter"/>
</dbReference>
<name>E6X2J3_NITSE</name>
<dbReference type="EMBL" id="CP002452">
    <property type="protein sequence ID" value="ADV47198.1"/>
    <property type="molecule type" value="Genomic_DNA"/>
</dbReference>
<organism evidence="3 4">
    <name type="scientific">Nitratifractor salsuginis (strain DSM 16511 / JCM 12458 / E9I37-1)</name>
    <dbReference type="NCBI Taxonomy" id="749222"/>
    <lineage>
        <taxon>Bacteria</taxon>
        <taxon>Pseudomonadati</taxon>
        <taxon>Campylobacterota</taxon>
        <taxon>Epsilonproteobacteria</taxon>
        <taxon>Campylobacterales</taxon>
        <taxon>Sulfurovaceae</taxon>
        <taxon>Nitratifractor</taxon>
    </lineage>
</organism>
<dbReference type="PANTHER" id="PTHR43391:SF86">
    <property type="entry name" value="SHORT-CHAIN DEHYDROGENASE_REDUCTASE FAMILY PROTEIN"/>
    <property type="match status" value="1"/>
</dbReference>
<reference evidence="4" key="2">
    <citation type="submission" date="2011-01" db="EMBL/GenBank/DDBJ databases">
        <title>The complete genome of Nitratifractor salsuginis DSM 16511.</title>
        <authorList>
            <consortium name="US DOE Joint Genome Institute (JGI-PGF)"/>
            <person name="Lucas S."/>
            <person name="Copeland A."/>
            <person name="Lapidus A."/>
            <person name="Bruce D."/>
            <person name="Goodwin L."/>
            <person name="Pitluck S."/>
            <person name="Kyrpides N."/>
            <person name="Mavromatis K."/>
            <person name="Ivanova N."/>
            <person name="Mikhailova N."/>
            <person name="Zeytun A."/>
            <person name="Detter J.C."/>
            <person name="Tapia R."/>
            <person name="Han C."/>
            <person name="Land M."/>
            <person name="Hauser L."/>
            <person name="Markowitz V."/>
            <person name="Cheng J.-F."/>
            <person name="Hugenholtz P."/>
            <person name="Woyke T."/>
            <person name="Wu D."/>
            <person name="Tindall B."/>
            <person name="Schuetze A."/>
            <person name="Brambilla E."/>
            <person name="Klenk H.-P."/>
            <person name="Eisen J.A."/>
        </authorList>
    </citation>
    <scope>NUCLEOTIDE SEQUENCE [LARGE SCALE GENOMIC DNA]</scope>
    <source>
        <strain evidence="4">DSM 16511 / JCM 12458 / E9I37-1</strain>
    </source>
</reference>
<dbReference type="RefSeq" id="WP_013554883.1">
    <property type="nucleotide sequence ID" value="NC_014935.1"/>
</dbReference>
<dbReference type="SUPFAM" id="SSF51735">
    <property type="entry name" value="NAD(P)-binding Rossmann-fold domains"/>
    <property type="match status" value="1"/>
</dbReference>
<gene>
    <name evidence="3" type="ordered locus">Nitsa_1955</name>
</gene>
<dbReference type="KEGG" id="nsa:Nitsa_1955"/>
<dbReference type="PANTHER" id="PTHR43391">
    <property type="entry name" value="RETINOL DEHYDROGENASE-RELATED"/>
    <property type="match status" value="1"/>
</dbReference>
<evidence type="ECO:0000256" key="1">
    <source>
        <dbReference type="ARBA" id="ARBA00006484"/>
    </source>
</evidence>
<dbReference type="GO" id="GO:0016491">
    <property type="term" value="F:oxidoreductase activity"/>
    <property type="evidence" value="ECO:0007669"/>
    <property type="project" value="UniProtKB-KW"/>
</dbReference>
<dbReference type="Pfam" id="PF00106">
    <property type="entry name" value="adh_short"/>
    <property type="match status" value="1"/>
</dbReference>
<dbReference type="PROSITE" id="PS00061">
    <property type="entry name" value="ADH_SHORT"/>
    <property type="match status" value="1"/>
</dbReference>
<evidence type="ECO:0000313" key="4">
    <source>
        <dbReference type="Proteomes" id="UP000008633"/>
    </source>
</evidence>
<dbReference type="Proteomes" id="UP000008633">
    <property type="component" value="Chromosome"/>
</dbReference>
<dbReference type="AlphaFoldDB" id="E6X2J3"/>
<dbReference type="STRING" id="749222.Nitsa_1955"/>